<dbReference type="OrthoDB" id="9807077at2"/>
<evidence type="ECO:0000256" key="14">
    <source>
        <dbReference type="ARBA" id="ARBA00029490"/>
    </source>
</evidence>
<dbReference type="InterPro" id="IPR004404">
    <property type="entry name" value="DihydroxyA_deHydtase"/>
</dbReference>
<dbReference type="STRING" id="100884.GCA_000269565_02555"/>
<proteinExistence type="inferred from homology"/>
<evidence type="ECO:0000256" key="13">
    <source>
        <dbReference type="ARBA" id="ARBA00029437"/>
    </source>
</evidence>
<protein>
    <recommendedName>
        <fullName evidence="14 15">Dihydroxy-acid dehydratase</fullName>
        <shortName evidence="15">DAD</shortName>
        <ecNumber evidence="14 15">4.2.1.9</ecNumber>
    </recommendedName>
</protein>
<gene>
    <name evidence="15" type="primary">ilvD</name>
    <name evidence="18" type="ORF">HMPREF9488_02991</name>
</gene>
<dbReference type="PANTHER" id="PTHR43661:SF3">
    <property type="entry name" value="D-XYLONATE DEHYDRATASE YAGF-RELATED"/>
    <property type="match status" value="1"/>
</dbReference>
<evidence type="ECO:0000256" key="6">
    <source>
        <dbReference type="ARBA" id="ARBA00022842"/>
    </source>
</evidence>
<evidence type="ECO:0000256" key="15">
    <source>
        <dbReference type="HAMAP-Rule" id="MF_00012"/>
    </source>
</evidence>
<dbReference type="HAMAP" id="MF_00012">
    <property type="entry name" value="IlvD"/>
    <property type="match status" value="1"/>
</dbReference>
<organism evidence="18 19">
    <name type="scientific">Coprobacillus cateniformis</name>
    <dbReference type="NCBI Taxonomy" id="100884"/>
    <lineage>
        <taxon>Bacteria</taxon>
        <taxon>Bacillati</taxon>
        <taxon>Bacillota</taxon>
        <taxon>Erysipelotrichia</taxon>
        <taxon>Erysipelotrichales</taxon>
        <taxon>Coprobacillaceae</taxon>
        <taxon>Coprobacillus</taxon>
    </lineage>
</organism>
<keyword evidence="10 15" id="KW-0100">Branched-chain amino acid biosynthesis</keyword>
<dbReference type="FunFam" id="3.50.30.80:FF:000001">
    <property type="entry name" value="Dihydroxy-acid dehydratase"/>
    <property type="match status" value="1"/>
</dbReference>
<dbReference type="HOGENOM" id="CLU_014271_4_2_9"/>
<dbReference type="InterPro" id="IPR000581">
    <property type="entry name" value="ILV_EDD_N"/>
</dbReference>
<evidence type="ECO:0000256" key="7">
    <source>
        <dbReference type="ARBA" id="ARBA00023004"/>
    </source>
</evidence>
<dbReference type="Proteomes" id="UP000003157">
    <property type="component" value="Unassembled WGS sequence"/>
</dbReference>
<feature type="domain" description="Dihydroxy-acid/6-phosphogluconate dehydratase C-terminal" evidence="17">
    <location>
        <begin position="359"/>
        <end position="549"/>
    </location>
</feature>
<keyword evidence="19" id="KW-1185">Reference proteome</keyword>
<comment type="caution">
    <text evidence="15">Lacks conserved residue(s) required for the propagation of feature annotation.</text>
</comment>
<dbReference type="GO" id="GO:0009097">
    <property type="term" value="P:isoleucine biosynthetic process"/>
    <property type="evidence" value="ECO:0007669"/>
    <property type="project" value="UniProtKB-UniRule"/>
</dbReference>
<dbReference type="SUPFAM" id="SSF143975">
    <property type="entry name" value="IlvD/EDD N-terminal domain-like"/>
    <property type="match status" value="1"/>
</dbReference>
<dbReference type="SUPFAM" id="SSF52016">
    <property type="entry name" value="LeuD/IlvD-like"/>
    <property type="match status" value="1"/>
</dbReference>
<sequence>MKSDNVKTGVERAPHRSLFNALGMTEEELARPLIGVVNSYNEIVPGHMNLDKIAEAVKKGIYLAGGTPIEVPAIAVCDGIAMNHTGMKYSLVTRELICDSTECLANAHQFDGLVMIPNCDKNVPGLLMAAARLNIPTIFVSGGPMLAGRRLDGKQTCLSTLFEAVGEFNSGKITEAKLKEFEEKACPTCGSCSGMYTANSMNCLTEVLGMGLKGNGTIPAVYSERIRLAKHAGMQIMELVEKDIKPRDIMTPNAFLNALTVDMALGCSTNSMLHLPAIAYEAGVDLNLEIANEISKKTPNLCHLAPAGDTFMEDLNEAGGVYAVMNELDTLGILHTDVMTCTTKTLKENIEGCVNLDPNIIRPITNPYSKTGGIAVLKGNLAPDSCVVKKSAVAPEMMQHKGPARVFDCEEDAIAAIRAGKIVAGDVVVIRYEGPRGGPGMREMLSPTSEIAGMGLDKDVALITDGRFSGATRGASIGHVSPEAAVGGPIAFVQEGDMIEIDIENNSIQLLVSDEEMAERKKNWEPKMPEVKGYLKKYAAMVTSANTGAVLKVKD</sequence>
<evidence type="ECO:0000256" key="11">
    <source>
        <dbReference type="ARBA" id="ARBA00029304"/>
    </source>
</evidence>
<dbReference type="GeneID" id="78230368"/>
<comment type="catalytic activity">
    <reaction evidence="15">
        <text>(2R,3R)-2,3-dihydroxy-3-methylpentanoate = (S)-3-methyl-2-oxopentanoate + H2O</text>
        <dbReference type="Rhea" id="RHEA:27694"/>
        <dbReference type="ChEBI" id="CHEBI:15377"/>
        <dbReference type="ChEBI" id="CHEBI:35146"/>
        <dbReference type="ChEBI" id="CHEBI:49258"/>
        <dbReference type="EC" id="4.2.1.9"/>
    </reaction>
</comment>
<evidence type="ECO:0000256" key="3">
    <source>
        <dbReference type="ARBA" id="ARBA00022605"/>
    </source>
</evidence>
<feature type="binding site" description="via carbamate group" evidence="15">
    <location>
        <position position="121"/>
    </location>
    <ligand>
        <name>Mg(2+)</name>
        <dbReference type="ChEBI" id="CHEBI:18420"/>
    </ligand>
</feature>
<dbReference type="NCBIfam" id="NF002068">
    <property type="entry name" value="PRK00911.1"/>
    <property type="match status" value="1"/>
</dbReference>
<comment type="subunit">
    <text evidence="15">Homodimer.</text>
</comment>
<keyword evidence="5 15" id="KW-0479">Metal-binding</keyword>
<dbReference type="Pfam" id="PF00920">
    <property type="entry name" value="ILVD_EDD_N"/>
    <property type="match status" value="1"/>
</dbReference>
<dbReference type="PROSITE" id="PS00886">
    <property type="entry name" value="ILVD_EDD_1"/>
    <property type="match status" value="1"/>
</dbReference>
<evidence type="ECO:0000256" key="2">
    <source>
        <dbReference type="ARBA" id="ARBA00006486"/>
    </source>
</evidence>
<comment type="pathway">
    <text evidence="13 15">Amino-acid biosynthesis; L-isoleucine biosynthesis; L-isoleucine from 2-oxobutanoate: step 3/4.</text>
</comment>
<evidence type="ECO:0000259" key="16">
    <source>
        <dbReference type="Pfam" id="PF00920"/>
    </source>
</evidence>
<dbReference type="EMBL" id="ADKX01000043">
    <property type="protein sequence ID" value="EFW03801.1"/>
    <property type="molecule type" value="Genomic_DNA"/>
</dbReference>
<dbReference type="GO" id="GO:0051537">
    <property type="term" value="F:2 iron, 2 sulfur cluster binding"/>
    <property type="evidence" value="ECO:0007669"/>
    <property type="project" value="UniProtKB-UniRule"/>
</dbReference>
<reference evidence="18 19" key="1">
    <citation type="submission" date="2010-12" db="EMBL/GenBank/DDBJ databases">
        <title>The Genome Sequence of Coprobacillus sp. strain 29_1.</title>
        <authorList>
            <consortium name="The Broad Institute Genome Sequencing Platform"/>
            <person name="Earl A."/>
            <person name="Ward D."/>
            <person name="Feldgarden M."/>
            <person name="Gevers D."/>
            <person name="Daigneault M."/>
            <person name="Sibley C.D."/>
            <person name="White A."/>
            <person name="Strauss J."/>
            <person name="Allen-Vercoe E."/>
            <person name="Young S.K."/>
            <person name="Zeng Q."/>
            <person name="Gargeya S."/>
            <person name="Fitzgerald M."/>
            <person name="Haas B."/>
            <person name="Abouelleil A."/>
            <person name="Alvarado L."/>
            <person name="Arachchi H.M."/>
            <person name="Berlin A."/>
            <person name="Brown A."/>
            <person name="Chapman S.B."/>
            <person name="Chen Z."/>
            <person name="Dunbar C."/>
            <person name="Freedman E."/>
            <person name="Gearin G."/>
            <person name="Gellesch M."/>
            <person name="Goldberg J."/>
            <person name="Griggs A."/>
            <person name="Gujja S."/>
            <person name="Heilman E."/>
            <person name="Heiman D."/>
            <person name="Howarth C."/>
            <person name="Larson L."/>
            <person name="Lui A."/>
            <person name="MacDonald P.J.P."/>
            <person name="Mehta T."/>
            <person name="Montmayeur A."/>
            <person name="Murphy C."/>
            <person name="Neiman D."/>
            <person name="Pearson M."/>
            <person name="Priest M."/>
            <person name="Roberts A."/>
            <person name="Saif S."/>
            <person name="Shea T."/>
            <person name="Shenoy N."/>
            <person name="Sisk P."/>
            <person name="Stolte C."/>
            <person name="Sykes S."/>
            <person name="White J."/>
            <person name="Yandava C."/>
            <person name="Nusbaum C."/>
            <person name="Birren B."/>
        </authorList>
    </citation>
    <scope>NUCLEOTIDE SEQUENCE [LARGE SCALE GENOMIC DNA]</scope>
    <source>
        <strain evidence="18 19">29_1</strain>
    </source>
</reference>
<comment type="cofactor">
    <cofactor evidence="1 15">
        <name>Mg(2+)</name>
        <dbReference type="ChEBI" id="CHEBI:18420"/>
    </cofactor>
</comment>
<dbReference type="UniPathway" id="UPA00047">
    <property type="reaction ID" value="UER00057"/>
</dbReference>
<evidence type="ECO:0000256" key="5">
    <source>
        <dbReference type="ARBA" id="ARBA00022723"/>
    </source>
</evidence>
<evidence type="ECO:0000256" key="9">
    <source>
        <dbReference type="ARBA" id="ARBA00023239"/>
    </source>
</evidence>
<dbReference type="PROSITE" id="PS00887">
    <property type="entry name" value="ILVD_EDD_2"/>
    <property type="match status" value="1"/>
</dbReference>
<dbReference type="InterPro" id="IPR056740">
    <property type="entry name" value="ILV_EDD_C"/>
</dbReference>
<feature type="binding site" evidence="15">
    <location>
        <position position="78"/>
    </location>
    <ligand>
        <name>Mg(2+)</name>
        <dbReference type="ChEBI" id="CHEBI:18420"/>
    </ligand>
</feature>
<evidence type="ECO:0000256" key="10">
    <source>
        <dbReference type="ARBA" id="ARBA00023304"/>
    </source>
</evidence>
<keyword evidence="7 15" id="KW-0408">Iron</keyword>
<dbReference type="eggNOG" id="COG0129">
    <property type="taxonomic scope" value="Bacteria"/>
</dbReference>
<keyword evidence="6 15" id="KW-0460">Magnesium</keyword>
<evidence type="ECO:0000256" key="12">
    <source>
        <dbReference type="ARBA" id="ARBA00029436"/>
    </source>
</evidence>
<keyword evidence="4 15" id="KW-0001">2Fe-2S</keyword>
<dbReference type="InterPro" id="IPR020558">
    <property type="entry name" value="DiOHA_6PGluconate_deHydtase_CS"/>
</dbReference>
<dbReference type="Gene3D" id="3.50.30.80">
    <property type="entry name" value="IlvD/EDD C-terminal domain-like"/>
    <property type="match status" value="1"/>
</dbReference>
<keyword evidence="8 15" id="KW-0411">Iron-sulfur</keyword>
<keyword evidence="3 15" id="KW-0028">Amino-acid biosynthesis</keyword>
<evidence type="ECO:0000259" key="17">
    <source>
        <dbReference type="Pfam" id="PF24877"/>
    </source>
</evidence>
<dbReference type="GO" id="GO:0000287">
    <property type="term" value="F:magnesium ion binding"/>
    <property type="evidence" value="ECO:0007669"/>
    <property type="project" value="UniProtKB-UniRule"/>
</dbReference>
<keyword evidence="9 15" id="KW-0456">Lyase</keyword>
<dbReference type="UniPathway" id="UPA00049">
    <property type="reaction ID" value="UER00061"/>
</dbReference>
<feature type="modified residue" description="N6-carboxylysine" evidence="15">
    <location>
        <position position="121"/>
    </location>
</feature>
<comment type="pathway">
    <text evidence="12 15">Amino-acid biosynthesis; L-valine biosynthesis; L-valine from pyruvate: step 3/4.</text>
</comment>
<dbReference type="AlphaFoldDB" id="E7GDZ8"/>
<comment type="function">
    <text evidence="15">Functions in the biosynthesis of branched-chain amino acids. Catalyzes the dehydration of (2R,3R)-2,3-dihydroxy-3-methylpentanoate (2,3-dihydroxy-3-methylvalerate) into 2-oxo-3-methylpentanoate (2-oxo-3-methylvalerate) and of (2R)-2,3-dihydroxy-3-methylbutanoate (2,3-dihydroxyisovalerate) into 2-oxo-3-methylbutanoate (2-oxoisovalerate), the penultimate precursor to L-isoleucine and L-valine, respectively.</text>
</comment>
<feature type="active site" description="Proton acceptor" evidence="15">
    <location>
        <position position="469"/>
    </location>
</feature>
<dbReference type="PANTHER" id="PTHR43661">
    <property type="entry name" value="D-XYLONATE DEHYDRATASE"/>
    <property type="match status" value="1"/>
</dbReference>
<evidence type="ECO:0000256" key="4">
    <source>
        <dbReference type="ARBA" id="ARBA00022714"/>
    </source>
</evidence>
<dbReference type="Pfam" id="PF24877">
    <property type="entry name" value="ILV_EDD_C"/>
    <property type="match status" value="1"/>
</dbReference>
<dbReference type="InterPro" id="IPR042096">
    <property type="entry name" value="Dihydro-acid_dehy_C"/>
</dbReference>
<dbReference type="EC" id="4.2.1.9" evidence="14 15"/>
<feature type="binding site" evidence="15">
    <location>
        <position position="443"/>
    </location>
    <ligand>
        <name>Mg(2+)</name>
        <dbReference type="ChEBI" id="CHEBI:18420"/>
    </ligand>
</feature>
<dbReference type="GO" id="GO:0009099">
    <property type="term" value="P:L-valine biosynthetic process"/>
    <property type="evidence" value="ECO:0007669"/>
    <property type="project" value="UniProtKB-UniRule"/>
</dbReference>
<comment type="cofactor">
    <cofactor evidence="15">
        <name>[2Fe-2S] cluster</name>
        <dbReference type="ChEBI" id="CHEBI:190135"/>
    </cofactor>
    <text evidence="15">Binds 1 [2Fe-2S] cluster per subunit. This cluster acts as a Lewis acid cofactor.</text>
</comment>
<name>E7GDZ8_9FIRM</name>
<comment type="catalytic activity">
    <reaction evidence="11">
        <text>(2R)-2,3-dihydroxy-3-methylbutanoate = 3-methyl-2-oxobutanoate + H2O</text>
        <dbReference type="Rhea" id="RHEA:24809"/>
        <dbReference type="ChEBI" id="CHEBI:11851"/>
        <dbReference type="ChEBI" id="CHEBI:15377"/>
        <dbReference type="ChEBI" id="CHEBI:49072"/>
        <dbReference type="EC" id="4.2.1.9"/>
    </reaction>
    <physiologicalReaction direction="left-to-right" evidence="11">
        <dbReference type="Rhea" id="RHEA:24810"/>
    </physiologicalReaction>
</comment>
<evidence type="ECO:0000313" key="19">
    <source>
        <dbReference type="Proteomes" id="UP000003157"/>
    </source>
</evidence>
<accession>E7GDZ8</accession>
<comment type="similarity">
    <text evidence="2 15">Belongs to the IlvD/Edd family.</text>
</comment>
<dbReference type="GO" id="GO:0005829">
    <property type="term" value="C:cytosol"/>
    <property type="evidence" value="ECO:0007669"/>
    <property type="project" value="TreeGrafter"/>
</dbReference>
<evidence type="ECO:0000256" key="8">
    <source>
        <dbReference type="ARBA" id="ARBA00023014"/>
    </source>
</evidence>
<dbReference type="InterPro" id="IPR037237">
    <property type="entry name" value="IlvD/EDD_N"/>
</dbReference>
<evidence type="ECO:0000313" key="18">
    <source>
        <dbReference type="EMBL" id="EFW03801.1"/>
    </source>
</evidence>
<feature type="domain" description="Dihydroxy-acid/6-phosphogluconate dehydratase N-terminal" evidence="16">
    <location>
        <begin position="31"/>
        <end position="349"/>
    </location>
</feature>
<evidence type="ECO:0000256" key="1">
    <source>
        <dbReference type="ARBA" id="ARBA00001946"/>
    </source>
</evidence>
<dbReference type="GO" id="GO:0004160">
    <property type="term" value="F:dihydroxy-acid dehydratase activity"/>
    <property type="evidence" value="ECO:0007669"/>
    <property type="project" value="UniProtKB-UniRule"/>
</dbReference>
<dbReference type="NCBIfam" id="TIGR00110">
    <property type="entry name" value="ilvD"/>
    <property type="match status" value="1"/>
</dbReference>
<dbReference type="RefSeq" id="WP_008790078.1">
    <property type="nucleotide sequence ID" value="NZ_AKCB01000001.1"/>
</dbReference>
<feature type="binding site" evidence="15">
    <location>
        <position position="120"/>
    </location>
    <ligand>
        <name>Mg(2+)</name>
        <dbReference type="ChEBI" id="CHEBI:18420"/>
    </ligand>
</feature>
<comment type="caution">
    <text evidence="18">The sequence shown here is derived from an EMBL/GenBank/DDBJ whole genome shotgun (WGS) entry which is preliminary data.</text>
</comment>